<name>A0ACC2G826_DALPE</name>
<evidence type="ECO:0000313" key="1">
    <source>
        <dbReference type="EMBL" id="KAJ7999675.1"/>
    </source>
</evidence>
<gene>
    <name evidence="1" type="ORF">DPEC_G00196870</name>
</gene>
<accession>A0ACC2G826</accession>
<dbReference type="Proteomes" id="UP001157502">
    <property type="component" value="Chromosome 16"/>
</dbReference>
<comment type="caution">
    <text evidence="1">The sequence shown here is derived from an EMBL/GenBank/DDBJ whole genome shotgun (WGS) entry which is preliminary data.</text>
</comment>
<sequence>MIQIESGGQTRAAASPQAAASPAVESTWRSRGHGAFQALTALAPAVMAVRRKILLISKSDSWEADLWQTQILPDFNSVMSPGFQAAV</sequence>
<dbReference type="EMBL" id="CM055743">
    <property type="protein sequence ID" value="KAJ7999675.1"/>
    <property type="molecule type" value="Genomic_DNA"/>
</dbReference>
<organism evidence="1 2">
    <name type="scientific">Dallia pectoralis</name>
    <name type="common">Alaska blackfish</name>
    <dbReference type="NCBI Taxonomy" id="75939"/>
    <lineage>
        <taxon>Eukaryota</taxon>
        <taxon>Metazoa</taxon>
        <taxon>Chordata</taxon>
        <taxon>Craniata</taxon>
        <taxon>Vertebrata</taxon>
        <taxon>Euteleostomi</taxon>
        <taxon>Actinopterygii</taxon>
        <taxon>Neopterygii</taxon>
        <taxon>Teleostei</taxon>
        <taxon>Protacanthopterygii</taxon>
        <taxon>Esociformes</taxon>
        <taxon>Umbridae</taxon>
        <taxon>Dallia</taxon>
    </lineage>
</organism>
<keyword evidence="2" id="KW-1185">Reference proteome</keyword>
<protein>
    <submittedName>
        <fullName evidence="1">Uncharacterized protein</fullName>
    </submittedName>
</protein>
<reference evidence="1" key="1">
    <citation type="submission" date="2021-05" db="EMBL/GenBank/DDBJ databases">
        <authorList>
            <person name="Pan Q."/>
            <person name="Jouanno E."/>
            <person name="Zahm M."/>
            <person name="Klopp C."/>
            <person name="Cabau C."/>
            <person name="Louis A."/>
            <person name="Berthelot C."/>
            <person name="Parey E."/>
            <person name="Roest Crollius H."/>
            <person name="Montfort J."/>
            <person name="Robinson-Rechavi M."/>
            <person name="Bouchez O."/>
            <person name="Lampietro C."/>
            <person name="Lopez Roques C."/>
            <person name="Donnadieu C."/>
            <person name="Postlethwait J."/>
            <person name="Bobe J."/>
            <person name="Dillon D."/>
            <person name="Chandos A."/>
            <person name="von Hippel F."/>
            <person name="Guiguen Y."/>
        </authorList>
    </citation>
    <scope>NUCLEOTIDE SEQUENCE</scope>
    <source>
        <strain evidence="1">YG-Jan2019</strain>
    </source>
</reference>
<proteinExistence type="predicted"/>
<evidence type="ECO:0000313" key="2">
    <source>
        <dbReference type="Proteomes" id="UP001157502"/>
    </source>
</evidence>